<dbReference type="Proteomes" id="UP000291933">
    <property type="component" value="Unassembled WGS sequence"/>
</dbReference>
<comment type="caution">
    <text evidence="1">The sequence shown here is derived from an EMBL/GenBank/DDBJ whole genome shotgun (WGS) entry which is preliminary data.</text>
</comment>
<keyword evidence="2" id="KW-1185">Reference proteome</keyword>
<evidence type="ECO:0000313" key="1">
    <source>
        <dbReference type="EMBL" id="TBT95694.1"/>
    </source>
</evidence>
<dbReference type="EMBL" id="SDMR01000003">
    <property type="protein sequence ID" value="TBT95694.1"/>
    <property type="molecule type" value="Genomic_DNA"/>
</dbReference>
<organism evidence="1 2">
    <name type="scientific">Propioniciclava tarda</name>
    <dbReference type="NCBI Taxonomy" id="433330"/>
    <lineage>
        <taxon>Bacteria</taxon>
        <taxon>Bacillati</taxon>
        <taxon>Actinomycetota</taxon>
        <taxon>Actinomycetes</taxon>
        <taxon>Propionibacteriales</taxon>
        <taxon>Propionibacteriaceae</taxon>
        <taxon>Propioniciclava</taxon>
    </lineage>
</organism>
<gene>
    <name evidence="1" type="ORF">ET996_04420</name>
</gene>
<dbReference type="AlphaFoldDB" id="A0A4Q9KMQ0"/>
<evidence type="ECO:0000313" key="2">
    <source>
        <dbReference type="Proteomes" id="UP000291933"/>
    </source>
</evidence>
<sequence length="89" mass="10266">MSTSTVITYINRAVERYRERGRTVGNISDAIREATADGFLDLPGAALEKTTSKAWFSFQDQETPCCNRSRTPKPRADRWRRAWPGRFLR</sequence>
<dbReference type="OrthoDB" id="3771852at2"/>
<name>A0A4Q9KMQ0_PROTD</name>
<accession>A0A4Q9KMQ0</accession>
<proteinExistence type="predicted"/>
<protein>
    <submittedName>
        <fullName evidence="1">Uncharacterized protein</fullName>
    </submittedName>
</protein>
<dbReference type="RefSeq" id="WP_131171346.1">
    <property type="nucleotide sequence ID" value="NZ_FXTL01000003.1"/>
</dbReference>
<reference evidence="1 2" key="1">
    <citation type="submission" date="2019-01" db="EMBL/GenBank/DDBJ databases">
        <title>Lactibacter flavus gen. nov., sp. nov., a novel bacterium of the family Propionibacteriaceae isolated from raw milk and dairy products.</title>
        <authorList>
            <person name="Huptas C."/>
            <person name="Wenning M."/>
            <person name="Breitenwieser F."/>
            <person name="Doll E."/>
            <person name="Von Neubeck M."/>
            <person name="Busse H.-J."/>
            <person name="Scherer S."/>
        </authorList>
    </citation>
    <scope>NUCLEOTIDE SEQUENCE [LARGE SCALE GENOMIC DNA]</scope>
    <source>
        <strain evidence="2">DSM 22130 / JCM 15804 / WR061</strain>
    </source>
</reference>